<proteinExistence type="predicted"/>
<dbReference type="CDD" id="cd17546">
    <property type="entry name" value="REC_hyHK_CKI1_RcsC-like"/>
    <property type="match status" value="1"/>
</dbReference>
<dbReference type="AlphaFoldDB" id="A0A9W6BAA8"/>
<evidence type="ECO:0000256" key="1">
    <source>
        <dbReference type="PROSITE-ProRule" id="PRU00169"/>
    </source>
</evidence>
<dbReference type="InterPro" id="IPR052048">
    <property type="entry name" value="ST_Response_Regulator"/>
</dbReference>
<feature type="region of interest" description="Disordered" evidence="2">
    <location>
        <begin position="224"/>
        <end position="249"/>
    </location>
</feature>
<evidence type="ECO:0000313" key="5">
    <source>
        <dbReference type="Proteomes" id="UP001165080"/>
    </source>
</evidence>
<comment type="caution">
    <text evidence="4">The sequence shown here is derived from an EMBL/GenBank/DDBJ whole genome shotgun (WGS) entry which is preliminary data.</text>
</comment>
<reference evidence="4 5" key="1">
    <citation type="journal article" date="2023" name="Commun. Biol.">
        <title>Reorganization of the ancestral sex-determining regions during the evolution of trioecy in Pleodorina starrii.</title>
        <authorList>
            <person name="Takahashi K."/>
            <person name="Suzuki S."/>
            <person name="Kawai-Toyooka H."/>
            <person name="Yamamoto K."/>
            <person name="Hamaji T."/>
            <person name="Ootsuki R."/>
            <person name="Yamaguchi H."/>
            <person name="Kawachi M."/>
            <person name="Higashiyama T."/>
            <person name="Nozaki H."/>
        </authorList>
    </citation>
    <scope>NUCLEOTIDE SEQUENCE [LARGE SCALE GENOMIC DNA]</scope>
    <source>
        <strain evidence="4 5">NIES-4479</strain>
    </source>
</reference>
<protein>
    <recommendedName>
        <fullName evidence="3">Response regulatory domain-containing protein</fullName>
    </recommendedName>
</protein>
<dbReference type="GO" id="GO:0000160">
    <property type="term" value="P:phosphorelay signal transduction system"/>
    <property type="evidence" value="ECO:0007669"/>
    <property type="project" value="InterPro"/>
</dbReference>
<evidence type="ECO:0000256" key="2">
    <source>
        <dbReference type="SAM" id="MobiDB-lite"/>
    </source>
</evidence>
<sequence>MARPRALVVDDLAVNRLILGTILQKLGFEVLEAENGLQCIDVYNQERTQLVCVFLDLQMPVADGWAATKGIRELESLAPDSDLLPVPVVVCTASCLDDIADNGQTVAQRAVSLGANGAVRKPLTVYAVQRILDEYAPRWRSSRDGADPDPPVPPAKETNTPSHRTITTTTTTTTTAAAPPAVSHSCKGPNPHPLCTSSWQLQRHHSQRPACQALSASSGSSLAAAAALEKQQQQQQQQQGNGGGGPMWFNAERCRGAPSVAAAAAAAAATGVTKEGPRPRTGLTCGWTVLGSAACGYCCYCCGGSSSSGGGSGRFCGDMSYNGSGGGGGVAQIGTAPMPAAVCRPQRARSCEISWLAAAAPAGVSVAAAVAGGGVTPVVAVMPHPVAIAVAVTAAGQ</sequence>
<dbReference type="Pfam" id="PF00072">
    <property type="entry name" value="Response_reg"/>
    <property type="match status" value="1"/>
</dbReference>
<dbReference type="PANTHER" id="PTHR43228">
    <property type="entry name" value="TWO-COMPONENT RESPONSE REGULATOR"/>
    <property type="match status" value="1"/>
</dbReference>
<dbReference type="SUPFAM" id="SSF52172">
    <property type="entry name" value="CheY-like"/>
    <property type="match status" value="1"/>
</dbReference>
<dbReference type="EMBL" id="BRXU01000001">
    <property type="protein sequence ID" value="GLC47977.1"/>
    <property type="molecule type" value="Genomic_DNA"/>
</dbReference>
<feature type="modified residue" description="4-aspartylphosphate" evidence="1">
    <location>
        <position position="56"/>
    </location>
</feature>
<evidence type="ECO:0000259" key="3">
    <source>
        <dbReference type="PROSITE" id="PS50110"/>
    </source>
</evidence>
<keyword evidence="1" id="KW-0597">Phosphoprotein</keyword>
<dbReference type="InterPro" id="IPR001789">
    <property type="entry name" value="Sig_transdc_resp-reg_receiver"/>
</dbReference>
<dbReference type="SMART" id="SM00448">
    <property type="entry name" value="REC"/>
    <property type="match status" value="1"/>
</dbReference>
<name>A0A9W6BAA8_9CHLO</name>
<dbReference type="Gene3D" id="3.40.50.2300">
    <property type="match status" value="1"/>
</dbReference>
<feature type="region of interest" description="Disordered" evidence="2">
    <location>
        <begin position="139"/>
        <end position="166"/>
    </location>
</feature>
<keyword evidence="5" id="KW-1185">Reference proteome</keyword>
<organism evidence="4 5">
    <name type="scientific">Pleodorina starrii</name>
    <dbReference type="NCBI Taxonomy" id="330485"/>
    <lineage>
        <taxon>Eukaryota</taxon>
        <taxon>Viridiplantae</taxon>
        <taxon>Chlorophyta</taxon>
        <taxon>core chlorophytes</taxon>
        <taxon>Chlorophyceae</taxon>
        <taxon>CS clade</taxon>
        <taxon>Chlamydomonadales</taxon>
        <taxon>Volvocaceae</taxon>
        <taxon>Pleodorina</taxon>
    </lineage>
</organism>
<dbReference type="PANTHER" id="PTHR43228:SF1">
    <property type="entry name" value="TWO-COMPONENT RESPONSE REGULATOR ARR22"/>
    <property type="match status" value="1"/>
</dbReference>
<accession>A0A9W6BAA8</accession>
<feature type="compositionally biased region" description="Polar residues" evidence="2">
    <location>
        <begin position="157"/>
        <end position="166"/>
    </location>
</feature>
<feature type="compositionally biased region" description="Low complexity" evidence="2">
    <location>
        <begin position="224"/>
        <end position="239"/>
    </location>
</feature>
<feature type="domain" description="Response regulatory" evidence="3">
    <location>
        <begin position="5"/>
        <end position="136"/>
    </location>
</feature>
<dbReference type="Proteomes" id="UP001165080">
    <property type="component" value="Unassembled WGS sequence"/>
</dbReference>
<gene>
    <name evidence="4" type="primary">PLEST000450</name>
    <name evidence="4" type="ORF">PLESTB_000045700</name>
</gene>
<evidence type="ECO:0000313" key="4">
    <source>
        <dbReference type="EMBL" id="GLC47977.1"/>
    </source>
</evidence>
<dbReference type="InterPro" id="IPR011006">
    <property type="entry name" value="CheY-like_superfamily"/>
</dbReference>
<dbReference type="PROSITE" id="PS50110">
    <property type="entry name" value="RESPONSE_REGULATORY"/>
    <property type="match status" value="1"/>
</dbReference>